<evidence type="ECO:0000313" key="9">
    <source>
        <dbReference type="EMBL" id="ENH97259.1"/>
    </source>
</evidence>
<evidence type="ECO:0000259" key="8">
    <source>
        <dbReference type="Pfam" id="PF02687"/>
    </source>
</evidence>
<feature type="domain" description="ABC3 transporter permease C-terminal" evidence="8">
    <location>
        <begin position="596"/>
        <end position="713"/>
    </location>
</feature>
<dbReference type="PATRIC" id="fig|1308866.3.peg.1309"/>
<feature type="transmembrane region" description="Helical" evidence="7">
    <location>
        <begin position="594"/>
        <end position="617"/>
    </location>
</feature>
<feature type="transmembrane region" description="Helical" evidence="7">
    <location>
        <begin position="685"/>
        <end position="706"/>
    </location>
</feature>
<keyword evidence="10" id="KW-1185">Reference proteome</keyword>
<dbReference type="GO" id="GO:0022857">
    <property type="term" value="F:transmembrane transporter activity"/>
    <property type="evidence" value="ECO:0007669"/>
    <property type="project" value="TreeGrafter"/>
</dbReference>
<dbReference type="PANTHER" id="PTHR30572">
    <property type="entry name" value="MEMBRANE COMPONENT OF TRANSPORTER-RELATED"/>
    <property type="match status" value="1"/>
</dbReference>
<comment type="subcellular location">
    <subcellularLocation>
        <location evidence="1">Cell membrane</location>
        <topology evidence="1">Multi-pass membrane protein</topology>
    </subcellularLocation>
</comment>
<comment type="similarity">
    <text evidence="6">Belongs to the ABC-4 integral membrane protein family.</text>
</comment>
<reference evidence="9 10" key="1">
    <citation type="submission" date="2013-03" db="EMBL/GenBank/DDBJ databases">
        <title>Draft genome sequence of Gracibacillus halophilus YIM-C55.5, a moderately halophilic and thermophilic organism from the Xiaochaidamu salt lake.</title>
        <authorList>
            <person name="Sugumar T."/>
            <person name="Polireddy D.R."/>
            <person name="Antony A."/>
            <person name="Madhava Y.R."/>
            <person name="Sivakumar N."/>
        </authorList>
    </citation>
    <scope>NUCLEOTIDE SEQUENCE [LARGE SCALE GENOMIC DNA]</scope>
    <source>
        <strain evidence="9 10">YIM-C55.5</strain>
    </source>
</reference>
<gene>
    <name evidence="9" type="ORF">J416_06485</name>
</gene>
<dbReference type="STRING" id="1308866.J416_06485"/>
<dbReference type="Pfam" id="PF02687">
    <property type="entry name" value="FtsX"/>
    <property type="match status" value="2"/>
</dbReference>
<feature type="transmembrane region" description="Helical" evidence="7">
    <location>
        <begin position="398"/>
        <end position="418"/>
    </location>
</feature>
<dbReference type="EMBL" id="APML01000020">
    <property type="protein sequence ID" value="ENH97259.1"/>
    <property type="molecule type" value="Genomic_DNA"/>
</dbReference>
<dbReference type="Proteomes" id="UP000012283">
    <property type="component" value="Unassembled WGS sequence"/>
</dbReference>
<organism evidence="9 10">
    <name type="scientific">Gracilibacillus halophilus YIM-C55.5</name>
    <dbReference type="NCBI Taxonomy" id="1308866"/>
    <lineage>
        <taxon>Bacteria</taxon>
        <taxon>Bacillati</taxon>
        <taxon>Bacillota</taxon>
        <taxon>Bacilli</taxon>
        <taxon>Bacillales</taxon>
        <taxon>Bacillaceae</taxon>
        <taxon>Gracilibacillus</taxon>
    </lineage>
</organism>
<keyword evidence="4 7" id="KW-1133">Transmembrane helix</keyword>
<evidence type="ECO:0000256" key="1">
    <source>
        <dbReference type="ARBA" id="ARBA00004651"/>
    </source>
</evidence>
<keyword evidence="5 7" id="KW-0472">Membrane</keyword>
<feature type="transmembrane region" description="Helical" evidence="7">
    <location>
        <begin position="638"/>
        <end position="659"/>
    </location>
</feature>
<comment type="caution">
    <text evidence="9">The sequence shown here is derived from an EMBL/GenBank/DDBJ whole genome shotgun (WGS) entry which is preliminary data.</text>
</comment>
<dbReference type="OrthoDB" id="2934570at2"/>
<evidence type="ECO:0000313" key="10">
    <source>
        <dbReference type="Proteomes" id="UP000012283"/>
    </source>
</evidence>
<dbReference type="PANTHER" id="PTHR30572:SF4">
    <property type="entry name" value="ABC TRANSPORTER PERMEASE YTRF"/>
    <property type="match status" value="1"/>
</dbReference>
<evidence type="ECO:0000256" key="6">
    <source>
        <dbReference type="ARBA" id="ARBA00038076"/>
    </source>
</evidence>
<accession>N4WDA6</accession>
<keyword evidence="2" id="KW-1003">Cell membrane</keyword>
<feature type="transmembrane region" description="Helical" evidence="7">
    <location>
        <begin position="21"/>
        <end position="44"/>
    </location>
</feature>
<feature type="transmembrane region" description="Helical" evidence="7">
    <location>
        <begin position="330"/>
        <end position="353"/>
    </location>
</feature>
<proteinExistence type="inferred from homology"/>
<feature type="transmembrane region" description="Helical" evidence="7">
    <location>
        <begin position="239"/>
        <end position="260"/>
    </location>
</feature>
<evidence type="ECO:0000256" key="5">
    <source>
        <dbReference type="ARBA" id="ARBA00023136"/>
    </source>
</evidence>
<feature type="domain" description="ABC3 transporter permease C-terminal" evidence="8">
    <location>
        <begin position="242"/>
        <end position="354"/>
    </location>
</feature>
<evidence type="ECO:0000256" key="2">
    <source>
        <dbReference type="ARBA" id="ARBA00022475"/>
    </source>
</evidence>
<keyword evidence="3 7" id="KW-0812">Transmembrane</keyword>
<dbReference type="GO" id="GO:0005886">
    <property type="term" value="C:plasma membrane"/>
    <property type="evidence" value="ECO:0007669"/>
    <property type="project" value="UniProtKB-SubCell"/>
</dbReference>
<feature type="transmembrane region" description="Helical" evidence="7">
    <location>
        <begin position="291"/>
        <end position="310"/>
    </location>
</feature>
<name>N4WDA6_9BACI</name>
<evidence type="ECO:0000256" key="4">
    <source>
        <dbReference type="ARBA" id="ARBA00022989"/>
    </source>
</evidence>
<dbReference type="InterPro" id="IPR003838">
    <property type="entry name" value="ABC3_permease_C"/>
</dbReference>
<dbReference type="InterPro" id="IPR050250">
    <property type="entry name" value="Macrolide_Exporter_MacB"/>
</dbReference>
<sequence>MVNKQIEKKFRKRSIRRFISNKLKLLVIFLIVFATTGIFISFFVGTSSVLTSVETFYSEYNVEDGTFRTSNEIDNDDDINVEKMKYSEVRKAAYTMRVFQLREKINKYQVTSGTDIQNNNEILVDKNFLHANDLNLEDTINMNGVRVEIVGTAISPDYITTKNSNLVLQANADAFGIAFVNKETFDNLFGDLFSSYYAYTSDLNVQEISNIVDPVHISNAENNTRIQQVIGDAEAPRDLALLLTCLLYLIVAVLLSVYHFEVAKKEKTNLDIFKKLGFSKRILFKHYLTETNLTLLIAWLVGSVIGLFAINTIKEMNSQIYNYPLLETNYVLLALCLLFSLAIVLLINCTLVYRFYVKSTNQTVHTKIKGQKKTNSFKLFSFPYQYRIKRMNRNKKEMLLFVVLIFFVGLLINFSFLLKDSVTKYVDDLAVENTFKEVLFTNPLWEEETMKGEDFKLYNLYDENGVTQNVYVIQSNSDYYAYNLDLEDGDIIITQAFANKYNKNVGDPIILKDIINKEEYRFTVDKINDVTTVSTIYLVSDHGNFFEKETYYTPAISLSDSYDGLKDEGIEATLTRNEIITSGENILEVINKQITLILALAIILQVALLYSLLEFTFQNSIRSMKTLKLQGYSTRDLMTMHFAFSVPIAVICVISSYLVSRSVARVFFDQIMFDFVNYVKVTNNLFIILTSNGMIVAIFVFLLFRVRSKINTIEKR</sequence>
<dbReference type="AlphaFoldDB" id="N4WDA6"/>
<evidence type="ECO:0000256" key="3">
    <source>
        <dbReference type="ARBA" id="ARBA00022692"/>
    </source>
</evidence>
<evidence type="ECO:0000256" key="7">
    <source>
        <dbReference type="SAM" id="Phobius"/>
    </source>
</evidence>
<protein>
    <recommendedName>
        <fullName evidence="8">ABC3 transporter permease C-terminal domain-containing protein</fullName>
    </recommendedName>
</protein>
<dbReference type="RefSeq" id="WP_003466883.1">
    <property type="nucleotide sequence ID" value="NZ_APML01000020.1"/>
</dbReference>
<dbReference type="eggNOG" id="COG0577">
    <property type="taxonomic scope" value="Bacteria"/>
</dbReference>